<dbReference type="Proteomes" id="UP000044806">
    <property type="component" value="Unassembled WGS sequence"/>
</dbReference>
<accession>A0A655P9K9</accession>
<sequence length="78" mass="8280">MKAPEPTFTSITSDSRPAASFLERIEAVISEMLSTVAVISRVAYTRLSAGARSPVWPMIATPACLVTLPNTSLVGVML</sequence>
<protein>
    <submittedName>
        <fullName evidence="1">Uncharacterized protein</fullName>
    </submittedName>
</protein>
<gene>
    <name evidence="1" type="ORF">ERS013165_00673</name>
</gene>
<name>A0A655P9K9_VIBCL</name>
<dbReference type="AlphaFoldDB" id="A0A655P9K9"/>
<organism evidence="1 2">
    <name type="scientific">Vibrio cholerae</name>
    <dbReference type="NCBI Taxonomy" id="666"/>
    <lineage>
        <taxon>Bacteria</taxon>
        <taxon>Pseudomonadati</taxon>
        <taxon>Pseudomonadota</taxon>
        <taxon>Gammaproteobacteria</taxon>
        <taxon>Vibrionales</taxon>
        <taxon>Vibrionaceae</taxon>
        <taxon>Vibrio</taxon>
    </lineage>
</organism>
<reference evidence="1 2" key="1">
    <citation type="submission" date="2015-07" db="EMBL/GenBank/DDBJ databases">
        <authorList>
            <consortium name="Pathogen Informatics"/>
        </authorList>
    </citation>
    <scope>NUCLEOTIDE SEQUENCE [LARGE SCALE GENOMIC DNA]</scope>
    <source>
        <strain evidence="1 2">A51</strain>
    </source>
</reference>
<dbReference type="EMBL" id="CWOW01000002">
    <property type="protein sequence ID" value="CRZ96941.1"/>
    <property type="molecule type" value="Genomic_DNA"/>
</dbReference>
<evidence type="ECO:0000313" key="1">
    <source>
        <dbReference type="EMBL" id="CRZ96941.1"/>
    </source>
</evidence>
<proteinExistence type="predicted"/>
<evidence type="ECO:0000313" key="2">
    <source>
        <dbReference type="Proteomes" id="UP000044806"/>
    </source>
</evidence>